<organism evidence="1 2">
    <name type="scientific">Collybiopsis luxurians FD-317 M1</name>
    <dbReference type="NCBI Taxonomy" id="944289"/>
    <lineage>
        <taxon>Eukaryota</taxon>
        <taxon>Fungi</taxon>
        <taxon>Dikarya</taxon>
        <taxon>Basidiomycota</taxon>
        <taxon>Agaricomycotina</taxon>
        <taxon>Agaricomycetes</taxon>
        <taxon>Agaricomycetidae</taxon>
        <taxon>Agaricales</taxon>
        <taxon>Marasmiineae</taxon>
        <taxon>Omphalotaceae</taxon>
        <taxon>Collybiopsis</taxon>
        <taxon>Collybiopsis luxurians</taxon>
    </lineage>
</organism>
<name>A0A0D0CR81_9AGAR</name>
<accession>A0A0D0CR81</accession>
<proteinExistence type="predicted"/>
<protein>
    <submittedName>
        <fullName evidence="1">Glycoside hydrolase family 20 protein</fullName>
    </submittedName>
</protein>
<dbReference type="SUPFAM" id="SSF51445">
    <property type="entry name" value="(Trans)glycosidases"/>
    <property type="match status" value="1"/>
</dbReference>
<dbReference type="OrthoDB" id="428480at2759"/>
<reference evidence="1 2" key="1">
    <citation type="submission" date="2014-04" db="EMBL/GenBank/DDBJ databases">
        <title>Evolutionary Origins and Diversification of the Mycorrhizal Mutualists.</title>
        <authorList>
            <consortium name="DOE Joint Genome Institute"/>
            <consortium name="Mycorrhizal Genomics Consortium"/>
            <person name="Kohler A."/>
            <person name="Kuo A."/>
            <person name="Nagy L.G."/>
            <person name="Floudas D."/>
            <person name="Copeland A."/>
            <person name="Barry K.W."/>
            <person name="Cichocki N."/>
            <person name="Veneault-Fourrey C."/>
            <person name="LaButti K."/>
            <person name="Lindquist E.A."/>
            <person name="Lipzen A."/>
            <person name="Lundell T."/>
            <person name="Morin E."/>
            <person name="Murat C."/>
            <person name="Riley R."/>
            <person name="Ohm R."/>
            <person name="Sun H."/>
            <person name="Tunlid A."/>
            <person name="Henrissat B."/>
            <person name="Grigoriev I.V."/>
            <person name="Hibbett D.S."/>
            <person name="Martin F."/>
        </authorList>
    </citation>
    <scope>NUCLEOTIDE SEQUENCE [LARGE SCALE GENOMIC DNA]</scope>
    <source>
        <strain evidence="1 2">FD-317 M1</strain>
    </source>
</reference>
<evidence type="ECO:0000313" key="2">
    <source>
        <dbReference type="Proteomes" id="UP000053593"/>
    </source>
</evidence>
<gene>
    <name evidence="1" type="ORF">GYMLUDRAFT_60901</name>
</gene>
<sequence>MEKISTDVTVQHWWFPGGSIPVQLMKQGFSIVNSVQVFLYLDGRFAENRQFPWTLNLTLLWSGAPGGKGWALNIFSTNDPTNNTSIDNPLLRGSIMAVWNDWGNNATPLEIYY</sequence>
<dbReference type="EMBL" id="KN834787">
    <property type="protein sequence ID" value="KIK58033.1"/>
    <property type="molecule type" value="Genomic_DNA"/>
</dbReference>
<dbReference type="GO" id="GO:0016787">
    <property type="term" value="F:hydrolase activity"/>
    <property type="evidence" value="ECO:0007669"/>
    <property type="project" value="UniProtKB-KW"/>
</dbReference>
<dbReference type="Proteomes" id="UP000053593">
    <property type="component" value="Unassembled WGS sequence"/>
</dbReference>
<dbReference type="InterPro" id="IPR017853">
    <property type="entry name" value="GH"/>
</dbReference>
<evidence type="ECO:0000313" key="1">
    <source>
        <dbReference type="EMBL" id="KIK58033.1"/>
    </source>
</evidence>
<keyword evidence="2" id="KW-1185">Reference proteome</keyword>
<keyword evidence="1" id="KW-0378">Hydrolase</keyword>
<dbReference type="HOGENOM" id="CLU_2133777_0_0_1"/>
<dbReference type="AlphaFoldDB" id="A0A0D0CR81"/>
<dbReference type="Gene3D" id="3.20.20.80">
    <property type="entry name" value="Glycosidases"/>
    <property type="match status" value="1"/>
</dbReference>